<dbReference type="GO" id="GO:0015031">
    <property type="term" value="P:protein transport"/>
    <property type="evidence" value="ECO:0007669"/>
    <property type="project" value="UniProtKB-KW"/>
</dbReference>
<evidence type="ECO:0000256" key="1">
    <source>
        <dbReference type="ARBA" id="ARBA00004120"/>
    </source>
</evidence>
<evidence type="ECO:0000256" key="9">
    <source>
        <dbReference type="ARBA" id="ARBA00023273"/>
    </source>
</evidence>
<dbReference type="CDD" id="cd00158">
    <property type="entry name" value="RHOD"/>
    <property type="match status" value="1"/>
</dbReference>
<dbReference type="PANTHER" id="PTHR44390:SF1">
    <property type="entry name" value="CENTROSOMAL PROTEIN OF 41 KDA"/>
    <property type="match status" value="1"/>
</dbReference>
<dbReference type="EMBL" id="VLTN01000018">
    <property type="protein sequence ID" value="KAA0152975.1"/>
    <property type="molecule type" value="Genomic_DNA"/>
</dbReference>
<dbReference type="PANTHER" id="PTHR44390">
    <property type="entry name" value="CENTROSOMAL PROTEIN OF 41 KDA"/>
    <property type="match status" value="1"/>
</dbReference>
<reference evidence="13 14" key="1">
    <citation type="submission" date="2019-07" db="EMBL/GenBank/DDBJ databases">
        <title>Genomes of Cafeteria roenbergensis.</title>
        <authorList>
            <person name="Fischer M.G."/>
            <person name="Hackl T."/>
            <person name="Roman M."/>
        </authorList>
    </citation>
    <scope>NUCLEOTIDE SEQUENCE [LARGE SCALE GENOMIC DNA]</scope>
    <source>
        <strain evidence="13 14">BVI</strain>
    </source>
</reference>
<feature type="region of interest" description="Disordered" evidence="11">
    <location>
        <begin position="530"/>
        <end position="612"/>
    </location>
</feature>
<evidence type="ECO:0000313" key="14">
    <source>
        <dbReference type="Proteomes" id="UP000323011"/>
    </source>
</evidence>
<dbReference type="Pfam" id="PF00581">
    <property type="entry name" value="Rhodanese"/>
    <property type="match status" value="1"/>
</dbReference>
<dbReference type="GO" id="GO:0036064">
    <property type="term" value="C:ciliary basal body"/>
    <property type="evidence" value="ECO:0007669"/>
    <property type="project" value="TreeGrafter"/>
</dbReference>
<proteinExistence type="inferred from homology"/>
<protein>
    <recommendedName>
        <fullName evidence="12">Rhodanese domain-containing protein</fullName>
    </recommendedName>
</protein>
<keyword evidence="9" id="KW-0966">Cell projection</keyword>
<organism evidence="13 14">
    <name type="scientific">Cafeteria roenbergensis</name>
    <name type="common">Marine flagellate</name>
    <dbReference type="NCBI Taxonomy" id="33653"/>
    <lineage>
        <taxon>Eukaryota</taxon>
        <taxon>Sar</taxon>
        <taxon>Stramenopiles</taxon>
        <taxon>Bigyra</taxon>
        <taxon>Opalozoa</taxon>
        <taxon>Bicosoecida</taxon>
        <taxon>Cafeteriaceae</taxon>
        <taxon>Cafeteria</taxon>
    </lineage>
</organism>
<evidence type="ECO:0000256" key="6">
    <source>
        <dbReference type="ARBA" id="ARBA00022927"/>
    </source>
</evidence>
<gene>
    <name evidence="13" type="ORF">FNF29_03498</name>
</gene>
<dbReference type="AlphaFoldDB" id="A0A5A8CIS9"/>
<keyword evidence="5" id="KW-0970">Cilium biogenesis/degradation</keyword>
<evidence type="ECO:0000256" key="2">
    <source>
        <dbReference type="ARBA" id="ARBA00004300"/>
    </source>
</evidence>
<keyword evidence="14" id="KW-1185">Reference proteome</keyword>
<dbReference type="InterPro" id="IPR036873">
    <property type="entry name" value="Rhodanese-like_dom_sf"/>
</dbReference>
<keyword evidence="8" id="KW-0206">Cytoskeleton</keyword>
<feature type="domain" description="Rhodanese" evidence="12">
    <location>
        <begin position="112"/>
        <end position="207"/>
    </location>
</feature>
<keyword evidence="7" id="KW-0969">Cilium</keyword>
<feature type="compositionally biased region" description="Low complexity" evidence="11">
    <location>
        <begin position="217"/>
        <end position="244"/>
    </location>
</feature>
<dbReference type="InterPro" id="IPR051889">
    <property type="entry name" value="CEP41"/>
</dbReference>
<feature type="region of interest" description="Disordered" evidence="11">
    <location>
        <begin position="216"/>
        <end position="250"/>
    </location>
</feature>
<evidence type="ECO:0000256" key="4">
    <source>
        <dbReference type="ARBA" id="ARBA00022490"/>
    </source>
</evidence>
<name>A0A5A8CIS9_CAFRO</name>
<evidence type="ECO:0000256" key="5">
    <source>
        <dbReference type="ARBA" id="ARBA00022794"/>
    </source>
</evidence>
<evidence type="ECO:0000256" key="11">
    <source>
        <dbReference type="SAM" id="MobiDB-lite"/>
    </source>
</evidence>
<feature type="region of interest" description="Disordered" evidence="11">
    <location>
        <begin position="1"/>
        <end position="20"/>
    </location>
</feature>
<dbReference type="SMART" id="SM00450">
    <property type="entry name" value="RHOD"/>
    <property type="match status" value="1"/>
</dbReference>
<dbReference type="Gene3D" id="3.40.250.10">
    <property type="entry name" value="Rhodanese-like domain"/>
    <property type="match status" value="1"/>
</dbReference>
<evidence type="ECO:0000259" key="12">
    <source>
        <dbReference type="PROSITE" id="PS50206"/>
    </source>
</evidence>
<accession>A0A5A8CIS9</accession>
<evidence type="ECO:0000256" key="7">
    <source>
        <dbReference type="ARBA" id="ARBA00023069"/>
    </source>
</evidence>
<evidence type="ECO:0000256" key="3">
    <source>
        <dbReference type="ARBA" id="ARBA00022448"/>
    </source>
</evidence>
<dbReference type="GO" id="GO:0005813">
    <property type="term" value="C:centrosome"/>
    <property type="evidence" value="ECO:0007669"/>
    <property type="project" value="UniProtKB-SubCell"/>
</dbReference>
<dbReference type="InterPro" id="IPR001763">
    <property type="entry name" value="Rhodanese-like_dom"/>
</dbReference>
<dbReference type="SUPFAM" id="SSF52821">
    <property type="entry name" value="Rhodanese/Cell cycle control phosphatase"/>
    <property type="match status" value="1"/>
</dbReference>
<dbReference type="GO" id="GO:0060271">
    <property type="term" value="P:cilium assembly"/>
    <property type="evidence" value="ECO:0007669"/>
    <property type="project" value="TreeGrafter"/>
</dbReference>
<comment type="similarity">
    <text evidence="10">Belongs to the CEP41 family.</text>
</comment>
<evidence type="ECO:0000256" key="8">
    <source>
        <dbReference type="ARBA" id="ARBA00023212"/>
    </source>
</evidence>
<dbReference type="Proteomes" id="UP000323011">
    <property type="component" value="Unassembled WGS sequence"/>
</dbReference>
<evidence type="ECO:0000256" key="10">
    <source>
        <dbReference type="ARBA" id="ARBA00038465"/>
    </source>
</evidence>
<dbReference type="PROSITE" id="PS50206">
    <property type="entry name" value="RHODANESE_3"/>
    <property type="match status" value="1"/>
</dbReference>
<sequence length="612" mass="64789">MHRSAKLGPAKARTPAALLPKSKRYDSVQSSLDTGASITKARAKPARCAVLKRMDESFARLTVAQLYELLVEAEVPRPRVDGGACGVGAEGRAAASGEPRRVVYGADDEPEFVAPLLLVDVRDRADFEDCHIMTAMCCSALDIRQERIPREIAQLRGRPTAKLVLYDEGEEAAPDVAHRFTTRGFTNVFVLSGGLRAVARRSPLLIDGPVPDWLVEASPSADGGPGEAAAAPGAVASAANGGPAPADPKPLAVDSEAVEFRLKQNHWFPEPSKSDRDAWEGLDVLERDRMVASAARLAFFRGTVERKPVPVRELKRLAGKHGKAIKSMLVREVQRYLRKALGLDFVPAVGLPVPVKGKRTLDHSLEARRDWKQLIVVSRQALSGRLLDPAGTAVADVDAKTAAGVSRVERARRGVLMTCLALIAMGPKQTLPEAELYSLLLQVDPDIALSVGPDWEATVKRWLSEAGAAKVATVTDELPSGATETRRIYCLESGARASVGGMAVASFAAQVGRPGRTPDLARWLGDEALADPEVPGEGGWSDDEGAGAGAAAGHAAAAPPTASAGLTQPSAASAAAAEAAALPDRRTRSKRARAEAEASGAAGEGRRLRRRR</sequence>
<keyword evidence="4" id="KW-0963">Cytoplasm</keyword>
<feature type="compositionally biased region" description="Low complexity" evidence="11">
    <location>
        <begin position="549"/>
        <end position="581"/>
    </location>
</feature>
<keyword evidence="6" id="KW-0653">Protein transport</keyword>
<keyword evidence="3" id="KW-0813">Transport</keyword>
<evidence type="ECO:0000313" key="13">
    <source>
        <dbReference type="EMBL" id="KAA0152975.1"/>
    </source>
</evidence>
<comment type="caution">
    <text evidence="13">The sequence shown here is derived from an EMBL/GenBank/DDBJ whole genome shotgun (WGS) entry which is preliminary data.</text>
</comment>
<comment type="subcellular location">
    <subcellularLocation>
        <location evidence="1">Cytoplasm</location>
        <location evidence="1">Cytoskeleton</location>
        <location evidence="1">Cilium basal body</location>
    </subcellularLocation>
    <subcellularLocation>
        <location evidence="2">Cytoplasm</location>
        <location evidence="2">Cytoskeleton</location>
        <location evidence="2">Microtubule organizing center</location>
        <location evidence="2">Centrosome</location>
    </subcellularLocation>
</comment>